<proteinExistence type="predicted"/>
<name>A0A6J5KV97_9CAUD</name>
<reference evidence="1" key="1">
    <citation type="submission" date="2020-04" db="EMBL/GenBank/DDBJ databases">
        <authorList>
            <person name="Chiriac C."/>
            <person name="Salcher M."/>
            <person name="Ghai R."/>
            <person name="Kavagutti S V."/>
        </authorList>
    </citation>
    <scope>NUCLEOTIDE SEQUENCE</scope>
</reference>
<dbReference type="EMBL" id="LR796182">
    <property type="protein sequence ID" value="CAB4124863.1"/>
    <property type="molecule type" value="Genomic_DNA"/>
</dbReference>
<accession>A0A6J5KV97</accession>
<protein>
    <submittedName>
        <fullName evidence="1">Uncharacterized protein</fullName>
    </submittedName>
</protein>
<sequence>MIDINKQYRTRDGREVRIYATDGGLEHCMTHGAAKNKSGYWEAASWYTAHGGYYDCGVDHHYDLIEVRPRHKRTVWLNMYSDGNVGKLYDSKEHANGVERTARRIACIKVELDFEEGEGL</sequence>
<organism evidence="1">
    <name type="scientific">uncultured Caudovirales phage</name>
    <dbReference type="NCBI Taxonomy" id="2100421"/>
    <lineage>
        <taxon>Viruses</taxon>
        <taxon>Duplodnaviria</taxon>
        <taxon>Heunggongvirae</taxon>
        <taxon>Uroviricota</taxon>
        <taxon>Caudoviricetes</taxon>
        <taxon>Peduoviridae</taxon>
        <taxon>Maltschvirus</taxon>
        <taxon>Maltschvirus maltsch</taxon>
    </lineage>
</organism>
<evidence type="ECO:0000313" key="1">
    <source>
        <dbReference type="EMBL" id="CAB4124863.1"/>
    </source>
</evidence>
<gene>
    <name evidence="1" type="ORF">UFOVP62_38</name>
</gene>